<sequence>MLKAEIDDMLLFTNIDEVIEVKEQITCDFMELAKRKHSELVR</sequence>
<reference evidence="1" key="1">
    <citation type="submission" date="2019-08" db="EMBL/GenBank/DDBJ databases">
        <authorList>
            <person name="Kucharzyk K."/>
            <person name="Murdoch R.W."/>
            <person name="Higgins S."/>
            <person name="Loffler F."/>
        </authorList>
    </citation>
    <scope>NUCLEOTIDE SEQUENCE</scope>
</reference>
<dbReference type="EMBL" id="VSSQ01025896">
    <property type="protein sequence ID" value="MPM74339.1"/>
    <property type="molecule type" value="Genomic_DNA"/>
</dbReference>
<name>A0A645CBN5_9ZZZZ</name>
<proteinExistence type="predicted"/>
<organism evidence="1">
    <name type="scientific">bioreactor metagenome</name>
    <dbReference type="NCBI Taxonomy" id="1076179"/>
    <lineage>
        <taxon>unclassified sequences</taxon>
        <taxon>metagenomes</taxon>
        <taxon>ecological metagenomes</taxon>
    </lineage>
</organism>
<comment type="caution">
    <text evidence="1">The sequence shown here is derived from an EMBL/GenBank/DDBJ whole genome shotgun (WGS) entry which is preliminary data.</text>
</comment>
<accession>A0A645CBN5</accession>
<dbReference type="AlphaFoldDB" id="A0A645CBN5"/>
<gene>
    <name evidence="1" type="ORF">SDC9_121326</name>
</gene>
<evidence type="ECO:0000313" key="1">
    <source>
        <dbReference type="EMBL" id="MPM74339.1"/>
    </source>
</evidence>
<protein>
    <submittedName>
        <fullName evidence="1">Uncharacterized protein</fullName>
    </submittedName>
</protein>